<dbReference type="GeneID" id="64631216"/>
<dbReference type="AlphaFoldDB" id="A0A9P7J5C1"/>
<feature type="compositionally biased region" description="Polar residues" evidence="1">
    <location>
        <begin position="135"/>
        <end position="146"/>
    </location>
</feature>
<organism evidence="3 4">
    <name type="scientific">Suillus subaureus</name>
    <dbReference type="NCBI Taxonomy" id="48587"/>
    <lineage>
        <taxon>Eukaryota</taxon>
        <taxon>Fungi</taxon>
        <taxon>Dikarya</taxon>
        <taxon>Basidiomycota</taxon>
        <taxon>Agaricomycotina</taxon>
        <taxon>Agaricomycetes</taxon>
        <taxon>Agaricomycetidae</taxon>
        <taxon>Boletales</taxon>
        <taxon>Suillineae</taxon>
        <taxon>Suillaceae</taxon>
        <taxon>Suillus</taxon>
    </lineage>
</organism>
<dbReference type="OrthoDB" id="3247268at2759"/>
<name>A0A9P7J5C1_9AGAM</name>
<dbReference type="EMBL" id="JABBWG010000067">
    <property type="protein sequence ID" value="KAG1803324.1"/>
    <property type="molecule type" value="Genomic_DNA"/>
</dbReference>
<feature type="region of interest" description="Disordered" evidence="1">
    <location>
        <begin position="120"/>
        <end position="146"/>
    </location>
</feature>
<sequence length="146" mass="15945">MSSKESFTTSSLSLNLNEDWDRSSDIIVPQTQVPRNSVLFPGEQARDNCSTPGANGSRKSRSLSELMRLHAEKGTDVTFNVEEASRVADVLKQWINSGTSPYEGEDDFFSRANDDLSLGVKRSLQSGPGDFSGRTRGQSESVVSPL</sequence>
<feature type="domain" description="HPr" evidence="2">
    <location>
        <begin position="1"/>
        <end position="106"/>
    </location>
</feature>
<evidence type="ECO:0000259" key="2">
    <source>
        <dbReference type="PROSITE" id="PS51350"/>
    </source>
</evidence>
<proteinExistence type="predicted"/>
<evidence type="ECO:0000313" key="4">
    <source>
        <dbReference type="Proteomes" id="UP000807769"/>
    </source>
</evidence>
<accession>A0A9P7J5C1</accession>
<dbReference type="RefSeq" id="XP_041186534.1">
    <property type="nucleotide sequence ID" value="XM_041337200.1"/>
</dbReference>
<dbReference type="PROSITE" id="PS51350">
    <property type="entry name" value="PTS_HPR_DOM"/>
    <property type="match status" value="1"/>
</dbReference>
<gene>
    <name evidence="3" type="ORF">BJ212DRAFT_1396071</name>
</gene>
<dbReference type="Proteomes" id="UP000807769">
    <property type="component" value="Unassembled WGS sequence"/>
</dbReference>
<comment type="caution">
    <text evidence="3">The sequence shown here is derived from an EMBL/GenBank/DDBJ whole genome shotgun (WGS) entry which is preliminary data.</text>
</comment>
<keyword evidence="4" id="KW-1185">Reference proteome</keyword>
<evidence type="ECO:0000256" key="1">
    <source>
        <dbReference type="SAM" id="MobiDB-lite"/>
    </source>
</evidence>
<dbReference type="InterPro" id="IPR000032">
    <property type="entry name" value="HPr-like"/>
</dbReference>
<protein>
    <recommendedName>
        <fullName evidence="2">HPr domain-containing protein</fullName>
    </recommendedName>
</protein>
<evidence type="ECO:0000313" key="3">
    <source>
        <dbReference type="EMBL" id="KAG1803324.1"/>
    </source>
</evidence>
<feature type="region of interest" description="Disordered" evidence="1">
    <location>
        <begin position="33"/>
        <end position="62"/>
    </location>
</feature>
<reference evidence="3" key="1">
    <citation type="journal article" date="2020" name="New Phytol.">
        <title>Comparative genomics reveals dynamic genome evolution in host specialist ectomycorrhizal fungi.</title>
        <authorList>
            <person name="Lofgren L.A."/>
            <person name="Nguyen N.H."/>
            <person name="Vilgalys R."/>
            <person name="Ruytinx J."/>
            <person name="Liao H.L."/>
            <person name="Branco S."/>
            <person name="Kuo A."/>
            <person name="LaButti K."/>
            <person name="Lipzen A."/>
            <person name="Andreopoulos W."/>
            <person name="Pangilinan J."/>
            <person name="Riley R."/>
            <person name="Hundley H."/>
            <person name="Na H."/>
            <person name="Barry K."/>
            <person name="Grigoriev I.V."/>
            <person name="Stajich J.E."/>
            <person name="Kennedy P.G."/>
        </authorList>
    </citation>
    <scope>NUCLEOTIDE SEQUENCE</scope>
    <source>
        <strain evidence="3">MN1</strain>
    </source>
</reference>